<feature type="region of interest" description="Disordered" evidence="6">
    <location>
        <begin position="891"/>
        <end position="1019"/>
    </location>
</feature>
<dbReference type="OrthoDB" id="427368at2759"/>
<evidence type="ECO:0008006" key="12">
    <source>
        <dbReference type="Google" id="ProtNLM"/>
    </source>
</evidence>
<feature type="domain" description="WDHD1 first WD40" evidence="9">
    <location>
        <begin position="39"/>
        <end position="318"/>
    </location>
</feature>
<dbReference type="EMBL" id="SPLM01000001">
    <property type="protein sequence ID" value="TMW69228.1"/>
    <property type="molecule type" value="Genomic_DNA"/>
</dbReference>
<dbReference type="GO" id="GO:0000278">
    <property type="term" value="P:mitotic cell cycle"/>
    <property type="evidence" value="ECO:0007669"/>
    <property type="project" value="TreeGrafter"/>
</dbReference>
<dbReference type="PROSITE" id="PS50294">
    <property type="entry name" value="WD_REPEATS_REGION"/>
    <property type="match status" value="1"/>
</dbReference>
<dbReference type="SUPFAM" id="SSF50998">
    <property type="entry name" value="Quinoprotein alcohol dehydrogenase-like"/>
    <property type="match status" value="1"/>
</dbReference>
<dbReference type="PANTHER" id="PTHR19932">
    <property type="entry name" value="WD REPEAT AND HMG-BOX DNA BINDING PROTEIN"/>
    <property type="match status" value="1"/>
</dbReference>
<feature type="domain" description="WDHD1/CFT4 helical bundle" evidence="8">
    <location>
        <begin position="803"/>
        <end position="881"/>
    </location>
</feature>
<keyword evidence="3" id="KW-0677">Repeat</keyword>
<feature type="compositionally biased region" description="Basic and acidic residues" evidence="6">
    <location>
        <begin position="952"/>
        <end position="975"/>
    </location>
</feature>
<dbReference type="InterPro" id="IPR022100">
    <property type="entry name" value="WDHD1/CFT4_beta-prop_2nd"/>
</dbReference>
<dbReference type="GO" id="GO:0006261">
    <property type="term" value="P:DNA-templated DNA replication"/>
    <property type="evidence" value="ECO:0007669"/>
    <property type="project" value="TreeGrafter"/>
</dbReference>
<dbReference type="GO" id="GO:0043596">
    <property type="term" value="C:nuclear replication fork"/>
    <property type="evidence" value="ECO:0007669"/>
    <property type="project" value="TreeGrafter"/>
</dbReference>
<feature type="compositionally biased region" description="Acidic residues" evidence="6">
    <location>
        <begin position="367"/>
        <end position="385"/>
    </location>
</feature>
<feature type="compositionally biased region" description="Polar residues" evidence="6">
    <location>
        <begin position="331"/>
        <end position="347"/>
    </location>
</feature>
<feature type="repeat" description="WD" evidence="5">
    <location>
        <begin position="248"/>
        <end position="289"/>
    </location>
</feature>
<feature type="repeat" description="WD" evidence="5">
    <location>
        <begin position="146"/>
        <end position="187"/>
    </location>
</feature>
<evidence type="ECO:0000313" key="10">
    <source>
        <dbReference type="EMBL" id="TMW69228.1"/>
    </source>
</evidence>
<proteinExistence type="predicted"/>
<dbReference type="InterPro" id="IPR011047">
    <property type="entry name" value="Quinoprotein_ADH-like_sf"/>
</dbReference>
<dbReference type="Proteomes" id="UP000794436">
    <property type="component" value="Unassembled WGS sequence"/>
</dbReference>
<evidence type="ECO:0000259" key="9">
    <source>
        <dbReference type="Pfam" id="PF24817"/>
    </source>
</evidence>
<feature type="region of interest" description="Disordered" evidence="6">
    <location>
        <begin position="329"/>
        <end position="385"/>
    </location>
</feature>
<dbReference type="AlphaFoldDB" id="A0A8K1CUK0"/>
<dbReference type="InterPro" id="IPR057646">
    <property type="entry name" value="WD40_WDHD1_1st"/>
</dbReference>
<name>A0A8K1CUK0_PYTOL</name>
<reference evidence="10" key="1">
    <citation type="submission" date="2019-03" db="EMBL/GenBank/DDBJ databases">
        <title>Long read genome sequence of the mycoparasitic Pythium oligandrum ATCC 38472 isolated from sugarbeet rhizosphere.</title>
        <authorList>
            <person name="Gaulin E."/>
        </authorList>
    </citation>
    <scope>NUCLEOTIDE SEQUENCE</scope>
    <source>
        <strain evidence="10">ATCC 38472_TT</strain>
    </source>
</reference>
<dbReference type="Gene3D" id="2.130.10.10">
    <property type="entry name" value="YVTN repeat-like/Quinoprotein amine dehydrogenase"/>
    <property type="match status" value="1"/>
</dbReference>
<evidence type="ECO:0000256" key="4">
    <source>
        <dbReference type="ARBA" id="ARBA00023242"/>
    </source>
</evidence>
<feature type="compositionally biased region" description="Basic and acidic residues" evidence="6">
    <location>
        <begin position="989"/>
        <end position="1000"/>
    </location>
</feature>
<accession>A0A8K1CUK0</accession>
<dbReference type="Pfam" id="PF24817">
    <property type="entry name" value="WD40_WDHD1_1st"/>
    <property type="match status" value="1"/>
</dbReference>
<dbReference type="Pfam" id="PF20946">
    <property type="entry name" value="Ctf4_C"/>
    <property type="match status" value="1"/>
</dbReference>
<dbReference type="InterPro" id="IPR015943">
    <property type="entry name" value="WD40/YVTN_repeat-like_dom_sf"/>
</dbReference>
<feature type="domain" description="WDHD1/CFT4 second beta-propeller" evidence="7">
    <location>
        <begin position="446"/>
        <end position="762"/>
    </location>
</feature>
<evidence type="ECO:0000259" key="8">
    <source>
        <dbReference type="Pfam" id="PF20946"/>
    </source>
</evidence>
<comment type="caution">
    <text evidence="10">The sequence shown here is derived from an EMBL/GenBank/DDBJ whole genome shotgun (WGS) entry which is preliminary data.</text>
</comment>
<comment type="subcellular location">
    <subcellularLocation>
        <location evidence="1">Nucleus</location>
    </subcellularLocation>
</comment>
<dbReference type="InterPro" id="IPR001680">
    <property type="entry name" value="WD40_rpt"/>
</dbReference>
<keyword evidence="4" id="KW-0539">Nucleus</keyword>
<gene>
    <name evidence="10" type="ORF">Poli38472_001384</name>
</gene>
<dbReference type="InterPro" id="IPR048591">
    <property type="entry name" value="WDHD1/CFT4_hel"/>
</dbReference>
<dbReference type="PANTHER" id="PTHR19932:SF10">
    <property type="entry name" value="WD REPEAT AND HMG-BOX DNA-BINDING PROTEIN 1"/>
    <property type="match status" value="1"/>
</dbReference>
<evidence type="ECO:0000256" key="1">
    <source>
        <dbReference type="ARBA" id="ARBA00004123"/>
    </source>
</evidence>
<dbReference type="SMART" id="SM00320">
    <property type="entry name" value="WD40"/>
    <property type="match status" value="3"/>
</dbReference>
<dbReference type="Pfam" id="PF12341">
    <property type="entry name" value="Mcl1_mid"/>
    <property type="match status" value="1"/>
</dbReference>
<feature type="compositionally biased region" description="Low complexity" evidence="6">
    <location>
        <begin position="891"/>
        <end position="911"/>
    </location>
</feature>
<dbReference type="PROSITE" id="PS50082">
    <property type="entry name" value="WD_REPEATS_2"/>
    <property type="match status" value="2"/>
</dbReference>
<keyword evidence="11" id="KW-1185">Reference proteome</keyword>
<dbReference type="GO" id="GO:0006281">
    <property type="term" value="P:DNA repair"/>
    <property type="evidence" value="ECO:0007669"/>
    <property type="project" value="TreeGrafter"/>
</dbReference>
<keyword evidence="2 5" id="KW-0853">WD repeat</keyword>
<organism evidence="10 11">
    <name type="scientific">Pythium oligandrum</name>
    <name type="common">Mycoparasitic fungus</name>
    <dbReference type="NCBI Taxonomy" id="41045"/>
    <lineage>
        <taxon>Eukaryota</taxon>
        <taxon>Sar</taxon>
        <taxon>Stramenopiles</taxon>
        <taxon>Oomycota</taxon>
        <taxon>Peronosporomycetes</taxon>
        <taxon>Pythiales</taxon>
        <taxon>Pythiaceae</taxon>
        <taxon>Pythium</taxon>
    </lineage>
</organism>
<evidence type="ECO:0000256" key="3">
    <source>
        <dbReference type="ARBA" id="ARBA00022737"/>
    </source>
</evidence>
<evidence type="ECO:0000256" key="6">
    <source>
        <dbReference type="SAM" id="MobiDB-lite"/>
    </source>
</evidence>
<evidence type="ECO:0000313" key="11">
    <source>
        <dbReference type="Proteomes" id="UP000794436"/>
    </source>
</evidence>
<evidence type="ECO:0000256" key="2">
    <source>
        <dbReference type="ARBA" id="ARBA00022574"/>
    </source>
</evidence>
<dbReference type="GO" id="GO:0003682">
    <property type="term" value="F:chromatin binding"/>
    <property type="evidence" value="ECO:0007669"/>
    <property type="project" value="TreeGrafter"/>
</dbReference>
<sequence length="1019" mass="112268">MESMKQITVNSPGVGDMALFRAAKPLADDGTSVVGHDVVVTSGEDGVVYMVDLTTETVVFESVVWDGPIPSVAVTPEQSHLLIVSGDENVLYSYKMPPSFEMDQLLFRSPVAIRHVACSAKFIAIATEDTEIKVLRRAATDQMISVPGHDHGIKSVSFDQSGELLCSSSEDGTVRVFALDEAALSAKQVALFKVQYADVRSEEVLCRCGWQPGSTGSELLAVPVNQSMLELIDRSTWKSRGQLLLPIGKSQSSDINLVSFSPNGEYVLASTLKKELFVWSISTKEVVRSFRADYNVVSLAWAQAQNALVAFNDGGRVGFVKDVIPTGLTPPHQTGLGSTSAKSTDSVTKSASTAKPTKKRLSASQFVEDEAMDDGGNGEDDDEAEFDEGETRVEAIKASFGFGSAAAADLGLADDTLDDDDVASQHIHARPVSSGTGMSPYQTIQEPFQSGMVHDSSVSLLAWTPLGEIECIRGANRSENLVKVEFTDKSRRGFKFSDNYLFSMGVLDDHGAFFAVPRRAREDWDELPDQESGDIISSFIFYRPFDAWASNSSWHLDLPEGEDAACIAAAREFCVVATSLHCLRVFTTSGIPYALLRLPGRVVTMTARDSRLAVVYHDVFGRLEFQLLEIAINSEVERVRVLAQGRLPLTPPTVDVFASQKENEEARQDISQWSTLKWLGFDERGVLYSVDSFGCVQALARGYDWNWFPVGCVGNALSKKPEDRHAIFTLGIVNNSLLYFPLEPGMAAPKLRGKHRPVPLKFSLHTASFPKTRFTVASSSKKKDADAPSVNELWQQVRLASIDGTSMDDEDRRVQEHAEMDKSLILMMKAACTNDEPARVLDLAKCLYLEKSHQIAQKLAVHFGLRQLQTQLYDLYRDRFERYDDVGATQSTQFTQSRTSFRSQESYAEPAAPAPYRPKPRLGREPKPVASQEETQQEEVVESTSAPSTPPPKRDWLNGDNKTEKEQSVTKKPIVERSVAPTNPFLKKPSADGDKKKGGLERLANFTSPPPAKRTRPWK</sequence>
<protein>
    <recommendedName>
        <fullName evidence="12">Minichromosome loss protein Mcl1 middle region domain-containing protein</fullName>
    </recommendedName>
</protein>
<evidence type="ECO:0000256" key="5">
    <source>
        <dbReference type="PROSITE-ProRule" id="PRU00221"/>
    </source>
</evidence>
<evidence type="ECO:0000259" key="7">
    <source>
        <dbReference type="Pfam" id="PF12341"/>
    </source>
</evidence>